<organism evidence="1 2">
    <name type="scientific">Pleurotus cornucopiae</name>
    <name type="common">Cornucopia mushroom</name>
    <dbReference type="NCBI Taxonomy" id="5321"/>
    <lineage>
        <taxon>Eukaryota</taxon>
        <taxon>Fungi</taxon>
        <taxon>Dikarya</taxon>
        <taxon>Basidiomycota</taxon>
        <taxon>Agaricomycotina</taxon>
        <taxon>Agaricomycetes</taxon>
        <taxon>Agaricomycetidae</taxon>
        <taxon>Agaricales</taxon>
        <taxon>Pleurotineae</taxon>
        <taxon>Pleurotaceae</taxon>
        <taxon>Pleurotus</taxon>
    </lineage>
</organism>
<sequence>MPSLTTTIDDPSPLISYSDNGNWFQPTAEIDSTGISMSAGHSFTVTSTTGTNMTFSFNGTGVQIFGSRKEERGNYDVAINGTAYTSVNSPVNYQYRQSLFALSKLPQALHTITLTHQPLDKSQVWLDIDSITWISEIGTEGDQLIFTTYQDTDPSFVYNPPSAWSTLPDQLGTFNGGSGHAISGPSSGSLSRSDGIQLFGPINPLGAPYTVQIDEGPLRLFSSARAFYTPQMLLFHADSLGYGTHTLDLQYLPTSDNHTFAIDYVNVIGLTRTISSGRPSHPSNTCANGNSGSFPTQKLSVGLIAAITIPYAVLLASLIVIVVILRGRRLCSPKPRGSSSALEPQPYYSSAQEIRTTSANPSTKFNLIRKNPLGFEARQKLPRA</sequence>
<protein>
    <submittedName>
        <fullName evidence="1">Uncharacterized protein</fullName>
    </submittedName>
</protein>
<keyword evidence="2" id="KW-1185">Reference proteome</keyword>
<name>A0ACB7JDM3_PLECO</name>
<gene>
    <name evidence="1" type="ORF">CCMSSC00406_0000933</name>
</gene>
<dbReference type="Proteomes" id="UP000824881">
    <property type="component" value="Unassembled WGS sequence"/>
</dbReference>
<reference evidence="1 2" key="1">
    <citation type="journal article" date="2021" name="Appl. Environ. Microbiol.">
        <title>Genetic linkage and physical mapping for an oyster mushroom Pleurotus cornucopiae and QTL analysis for the trait cap color.</title>
        <authorList>
            <person name="Zhang Y."/>
            <person name="Gao W."/>
            <person name="Sonnenberg A."/>
            <person name="Chen Q."/>
            <person name="Zhang J."/>
            <person name="Huang C."/>
        </authorList>
    </citation>
    <scope>NUCLEOTIDE SEQUENCE [LARGE SCALE GENOMIC DNA]</scope>
    <source>
        <strain evidence="1">CCMSSC00406</strain>
    </source>
</reference>
<comment type="caution">
    <text evidence="1">The sequence shown here is derived from an EMBL/GenBank/DDBJ whole genome shotgun (WGS) entry which is preliminary data.</text>
</comment>
<evidence type="ECO:0000313" key="1">
    <source>
        <dbReference type="EMBL" id="KAG9227421.1"/>
    </source>
</evidence>
<dbReference type="EMBL" id="WQMT02000001">
    <property type="protein sequence ID" value="KAG9227421.1"/>
    <property type="molecule type" value="Genomic_DNA"/>
</dbReference>
<accession>A0ACB7JDM3</accession>
<proteinExistence type="predicted"/>
<evidence type="ECO:0000313" key="2">
    <source>
        <dbReference type="Proteomes" id="UP000824881"/>
    </source>
</evidence>